<dbReference type="Proteomes" id="UP000003178">
    <property type="component" value="Unassembled WGS sequence"/>
</dbReference>
<evidence type="ECO:0000256" key="2">
    <source>
        <dbReference type="ARBA" id="ARBA00022989"/>
    </source>
</evidence>
<dbReference type="PANTHER" id="PTHR37815:SF3">
    <property type="entry name" value="UPF0397 PROTEIN SPR0429"/>
    <property type="match status" value="1"/>
</dbReference>
<dbReference type="InterPro" id="IPR009825">
    <property type="entry name" value="ECF_substrate-spec-like"/>
</dbReference>
<dbReference type="Gene3D" id="1.10.1760.20">
    <property type="match status" value="1"/>
</dbReference>
<proteinExistence type="predicted"/>
<sequence length="169" mass="18056">MNNTSNKTRELVKTALMAAIIFVATYAIRIPNPATGGYSHLGDCMIFLGVILLGRKNGSIAAGIGGALSDFLAGAPLWILPTLIIKFIMGYIMGSIIHLNPTSKKLQMIGSISGGLFQIIAYTIVKIVLIGFEPAILSIPNIFLQTGFGITIFMLMSVALTKTLVKKIN</sequence>
<dbReference type="eggNOG" id="COG4720">
    <property type="taxonomic scope" value="Bacteria"/>
</dbReference>
<keyword evidence="1 3" id="KW-0812">Transmembrane</keyword>
<dbReference type="HOGENOM" id="CLU_084705_1_0_9"/>
<organism evidence="4 5">
    <name type="scientific">Peptacetobacter hiranonis (strain DSM 13275 / JCM 10541 / KCTC 15199 / TO-931)</name>
    <name type="common">Clostridium hiranonis</name>
    <dbReference type="NCBI Taxonomy" id="500633"/>
    <lineage>
        <taxon>Bacteria</taxon>
        <taxon>Bacillati</taxon>
        <taxon>Bacillota</taxon>
        <taxon>Clostridia</taxon>
        <taxon>Peptostreptococcales</taxon>
        <taxon>Peptostreptococcaceae</taxon>
        <taxon>Peptacetobacter</taxon>
    </lineage>
</organism>
<accession>B6FWE7</accession>
<dbReference type="STRING" id="500633.CLOHIR_00188"/>
<comment type="caution">
    <text evidence="4">The sequence shown here is derived from an EMBL/GenBank/DDBJ whole genome shotgun (WGS) entry which is preliminary data.</text>
</comment>
<dbReference type="AlphaFoldDB" id="B6FWE7"/>
<reference evidence="4 5" key="2">
    <citation type="submission" date="2008-10" db="EMBL/GenBank/DDBJ databases">
        <title>Draft genome sequence of Clostridium hiranonis (DSM 13275).</title>
        <authorList>
            <person name="Sudarsanam P."/>
            <person name="Ley R."/>
            <person name="Guruge J."/>
            <person name="Turnbaugh P.J."/>
            <person name="Mahowald M."/>
            <person name="Liep D."/>
            <person name="Gordon J."/>
        </authorList>
    </citation>
    <scope>NUCLEOTIDE SEQUENCE [LARGE SCALE GENOMIC DNA]</scope>
    <source>
        <strain evidence="4 5">DSM 13275</strain>
    </source>
</reference>
<protein>
    <recommendedName>
        <fullName evidence="6">ECF transporter S component</fullName>
    </recommendedName>
</protein>
<evidence type="ECO:0000313" key="5">
    <source>
        <dbReference type="Proteomes" id="UP000003178"/>
    </source>
</evidence>
<keyword evidence="5" id="KW-1185">Reference proteome</keyword>
<gene>
    <name evidence="4" type="ORF">CLOHIR_00188</name>
</gene>
<evidence type="ECO:0000256" key="1">
    <source>
        <dbReference type="ARBA" id="ARBA00022692"/>
    </source>
</evidence>
<reference evidence="4 5" key="1">
    <citation type="submission" date="2008-09" db="EMBL/GenBank/DDBJ databases">
        <authorList>
            <person name="Fulton L."/>
            <person name="Clifton S."/>
            <person name="Fulton B."/>
            <person name="Xu J."/>
            <person name="Minx P."/>
            <person name="Pepin K.H."/>
            <person name="Johnson M."/>
            <person name="Thiruvilangam P."/>
            <person name="Bhonagiri V."/>
            <person name="Nash W.E."/>
            <person name="Mardis E.R."/>
            <person name="Wilson R.K."/>
        </authorList>
    </citation>
    <scope>NUCLEOTIDE SEQUENCE [LARGE SCALE GENOMIC DNA]</scope>
    <source>
        <strain evidence="4 5">DSM 13275</strain>
    </source>
</reference>
<evidence type="ECO:0008006" key="6">
    <source>
        <dbReference type="Google" id="ProtNLM"/>
    </source>
</evidence>
<feature type="transmembrane region" description="Helical" evidence="3">
    <location>
        <begin position="78"/>
        <end position="97"/>
    </location>
</feature>
<dbReference type="EMBL" id="ABWP01000009">
    <property type="protein sequence ID" value="EEA86150.1"/>
    <property type="molecule type" value="Genomic_DNA"/>
</dbReference>
<name>B6FWE7_PEPHT</name>
<feature type="transmembrane region" description="Helical" evidence="3">
    <location>
        <begin position="142"/>
        <end position="165"/>
    </location>
</feature>
<keyword evidence="3" id="KW-0472">Membrane</keyword>
<feature type="transmembrane region" description="Helical" evidence="3">
    <location>
        <begin position="109"/>
        <end position="130"/>
    </location>
</feature>
<dbReference type="PANTHER" id="PTHR37815">
    <property type="entry name" value="UPF0397 PROTEIN BC_2624-RELATED"/>
    <property type="match status" value="1"/>
</dbReference>
<feature type="transmembrane region" description="Helical" evidence="3">
    <location>
        <begin position="12"/>
        <end position="30"/>
    </location>
</feature>
<keyword evidence="2 3" id="KW-1133">Transmembrane helix</keyword>
<dbReference type="OrthoDB" id="411368at2"/>
<dbReference type="Pfam" id="PF07155">
    <property type="entry name" value="ECF-ribofla_trS"/>
    <property type="match status" value="1"/>
</dbReference>
<dbReference type="GO" id="GO:0016020">
    <property type="term" value="C:membrane"/>
    <property type="evidence" value="ECO:0007669"/>
    <property type="project" value="InterPro"/>
</dbReference>
<evidence type="ECO:0000313" key="4">
    <source>
        <dbReference type="EMBL" id="EEA86150.1"/>
    </source>
</evidence>
<evidence type="ECO:0000256" key="3">
    <source>
        <dbReference type="SAM" id="Phobius"/>
    </source>
</evidence>
<dbReference type="RefSeq" id="WP_006439107.1">
    <property type="nucleotide sequence ID" value="NZ_DS995355.1"/>
</dbReference>